<organism evidence="2 3">
    <name type="scientific">Magallana gigas</name>
    <name type="common">Pacific oyster</name>
    <name type="synonym">Crassostrea gigas</name>
    <dbReference type="NCBI Taxonomy" id="29159"/>
    <lineage>
        <taxon>Eukaryota</taxon>
        <taxon>Metazoa</taxon>
        <taxon>Spiralia</taxon>
        <taxon>Lophotrochozoa</taxon>
        <taxon>Mollusca</taxon>
        <taxon>Bivalvia</taxon>
        <taxon>Autobranchia</taxon>
        <taxon>Pteriomorphia</taxon>
        <taxon>Ostreida</taxon>
        <taxon>Ostreoidea</taxon>
        <taxon>Ostreidae</taxon>
        <taxon>Magallana</taxon>
    </lineage>
</organism>
<dbReference type="GO" id="GO:2001069">
    <property type="term" value="F:glycogen binding"/>
    <property type="evidence" value="ECO:0007669"/>
    <property type="project" value="TreeGrafter"/>
</dbReference>
<dbReference type="Proteomes" id="UP000005408">
    <property type="component" value="Unassembled WGS sequence"/>
</dbReference>
<protein>
    <submittedName>
        <fullName evidence="2">Uncharacterized protein</fullName>
    </submittedName>
</protein>
<dbReference type="EnsemblMetazoa" id="G22798.30">
    <property type="protein sequence ID" value="G22798.30:cds"/>
    <property type="gene ID" value="G22798"/>
</dbReference>
<dbReference type="InterPro" id="IPR038175">
    <property type="entry name" value="CBM21_dom_sf"/>
</dbReference>
<dbReference type="InterPro" id="IPR050782">
    <property type="entry name" value="PP1_regulatory_subunit_3"/>
</dbReference>
<dbReference type="GO" id="GO:0000164">
    <property type="term" value="C:protein phosphatase type 1 complex"/>
    <property type="evidence" value="ECO:0007669"/>
    <property type="project" value="TreeGrafter"/>
</dbReference>
<dbReference type="GO" id="GO:0008157">
    <property type="term" value="F:protein phosphatase 1 binding"/>
    <property type="evidence" value="ECO:0007669"/>
    <property type="project" value="TreeGrafter"/>
</dbReference>
<feature type="compositionally biased region" description="Acidic residues" evidence="1">
    <location>
        <begin position="120"/>
        <end position="135"/>
    </location>
</feature>
<sequence>MDAETDIDFVPSVCNGVDELNRNQKSDLDDDSELFFVNEMDDLNSLESATENLNLNDGGNDARILSPLSNDLAGTSQGCEGSLGEALVKAMQSREHSNRLKKCSPPSFVFTEVSVMTTQDVDDVDPDLDGEDDTENSLKKDQSFGSQKSLDSRVYEESEFNIDRSELRKSSSLKAKKTPPGTPSRKKMVRFADALGLDLEDVRHVLNAENPPKIPASAMADLKVGIESDRKELGKRFLTPCFQQPGASENFLQRVIAQKVCLENAIITDLTITGVVRVANIGFHKIVRNLAQSDTEIKTPPNNKNQPDEFITVNLTKYRHVCKLSGLPTVQVIRRTIIVIKEMHAAMSSLMRDHQ</sequence>
<dbReference type="PANTHER" id="PTHR12307">
    <property type="entry name" value="PROTEIN PHOSPHATASE 1 REGULATORY SUBUNIT"/>
    <property type="match status" value="1"/>
</dbReference>
<dbReference type="Gene3D" id="2.60.40.2440">
    <property type="entry name" value="Carbohydrate binding type-21 domain"/>
    <property type="match status" value="1"/>
</dbReference>
<reference evidence="2" key="1">
    <citation type="submission" date="2022-08" db="UniProtKB">
        <authorList>
            <consortium name="EnsemblMetazoa"/>
        </authorList>
    </citation>
    <scope>IDENTIFICATION</scope>
    <source>
        <strain evidence="2">05x7-T-G4-1.051#20</strain>
    </source>
</reference>
<evidence type="ECO:0000256" key="1">
    <source>
        <dbReference type="SAM" id="MobiDB-lite"/>
    </source>
</evidence>
<feature type="region of interest" description="Disordered" evidence="1">
    <location>
        <begin position="120"/>
        <end position="152"/>
    </location>
</feature>
<evidence type="ECO:0000313" key="3">
    <source>
        <dbReference type="Proteomes" id="UP000005408"/>
    </source>
</evidence>
<dbReference type="PANTHER" id="PTHR12307:SF53">
    <property type="entry name" value="PROTEIN PHOSPHATASE 1 REGULATORY SUBUNIT"/>
    <property type="match status" value="1"/>
</dbReference>
<dbReference type="AlphaFoldDB" id="A0A8W8K7V5"/>
<evidence type="ECO:0000313" key="2">
    <source>
        <dbReference type="EnsemblMetazoa" id="G22798.30:cds"/>
    </source>
</evidence>
<dbReference type="GO" id="GO:0005979">
    <property type="term" value="P:regulation of glycogen biosynthetic process"/>
    <property type="evidence" value="ECO:0007669"/>
    <property type="project" value="TreeGrafter"/>
</dbReference>
<keyword evidence="3" id="KW-1185">Reference proteome</keyword>
<accession>A0A8W8K7V5</accession>
<proteinExistence type="predicted"/>
<name>A0A8W8K7V5_MAGGI</name>